<sequence length="158" mass="16518">MSNNNIPPTAPPQPPTPVKNSTDQASVSETLTAYANSPLPALVFSGSLFASPLIRPSNVKLSNLTYPNNLSVGLFGAFTGLGAFLAFDSDPVNGAGVTSAWSFMYLLINGRKSIVNFSIYPKYLSSLALINTAVYGGLFFGIIGDDSSKQNPGPPLSA</sequence>
<comment type="caution">
    <text evidence="1">The sequence shown here is derived from an EMBL/GenBank/DDBJ whole genome shotgun (WGS) entry which is preliminary data.</text>
</comment>
<keyword evidence="2" id="KW-1185">Reference proteome</keyword>
<evidence type="ECO:0000313" key="2">
    <source>
        <dbReference type="Proteomes" id="UP001165064"/>
    </source>
</evidence>
<dbReference type="EMBL" id="BSXS01000001">
    <property type="protein sequence ID" value="GME70088.1"/>
    <property type="molecule type" value="Genomic_DNA"/>
</dbReference>
<proteinExistence type="predicted"/>
<accession>A0ACB5SQR7</accession>
<evidence type="ECO:0000313" key="1">
    <source>
        <dbReference type="EMBL" id="GME70088.1"/>
    </source>
</evidence>
<dbReference type="Proteomes" id="UP001165064">
    <property type="component" value="Unassembled WGS sequence"/>
</dbReference>
<gene>
    <name evidence="1" type="ORF">Amon02_000001700</name>
</gene>
<name>A0ACB5SQR7_AMBMO</name>
<protein>
    <submittedName>
        <fullName evidence="1">Unnamed protein product</fullName>
    </submittedName>
</protein>
<reference evidence="1" key="1">
    <citation type="submission" date="2023-04" db="EMBL/GenBank/DDBJ databases">
        <title>Ambrosiozyma monospora NBRC 10751.</title>
        <authorList>
            <person name="Ichikawa N."/>
            <person name="Sato H."/>
            <person name="Tonouchi N."/>
        </authorList>
    </citation>
    <scope>NUCLEOTIDE SEQUENCE</scope>
    <source>
        <strain evidence="1">NBRC 10751</strain>
    </source>
</reference>
<organism evidence="1 2">
    <name type="scientific">Ambrosiozyma monospora</name>
    <name type="common">Yeast</name>
    <name type="synonym">Endomycopsis monosporus</name>
    <dbReference type="NCBI Taxonomy" id="43982"/>
    <lineage>
        <taxon>Eukaryota</taxon>
        <taxon>Fungi</taxon>
        <taxon>Dikarya</taxon>
        <taxon>Ascomycota</taxon>
        <taxon>Saccharomycotina</taxon>
        <taxon>Pichiomycetes</taxon>
        <taxon>Pichiales</taxon>
        <taxon>Pichiaceae</taxon>
        <taxon>Ambrosiozyma</taxon>
    </lineage>
</organism>